<evidence type="ECO:0000313" key="2">
    <source>
        <dbReference type="Proteomes" id="UP000184330"/>
    </source>
</evidence>
<accession>A0A1L7XN57</accession>
<proteinExistence type="predicted"/>
<dbReference type="AlphaFoldDB" id="A0A1L7XN57"/>
<gene>
    <name evidence="1" type="ORF">PAC_16278</name>
</gene>
<dbReference type="Proteomes" id="UP000184330">
    <property type="component" value="Unassembled WGS sequence"/>
</dbReference>
<name>A0A1L7XN57_9HELO</name>
<dbReference type="EMBL" id="FJOG01000036">
    <property type="protein sequence ID" value="CZR66377.1"/>
    <property type="molecule type" value="Genomic_DNA"/>
</dbReference>
<protein>
    <submittedName>
        <fullName evidence="1">Uncharacterized protein</fullName>
    </submittedName>
</protein>
<organism evidence="1 2">
    <name type="scientific">Phialocephala subalpina</name>
    <dbReference type="NCBI Taxonomy" id="576137"/>
    <lineage>
        <taxon>Eukaryota</taxon>
        <taxon>Fungi</taxon>
        <taxon>Dikarya</taxon>
        <taxon>Ascomycota</taxon>
        <taxon>Pezizomycotina</taxon>
        <taxon>Leotiomycetes</taxon>
        <taxon>Helotiales</taxon>
        <taxon>Mollisiaceae</taxon>
        <taxon>Phialocephala</taxon>
        <taxon>Phialocephala fortinii species complex</taxon>
    </lineage>
</organism>
<keyword evidence="2" id="KW-1185">Reference proteome</keyword>
<sequence length="451" mass="51067">MSISHDADQPAKENIAKQVIEEAFRGLGKIKFLEILERLTRVEHKGSTIAPQQLVNELESLPGAQSCIPEREVRTLGEVVDCLRVINQRLDGYIIPISRNNSRNKLLSSPVRRPSPEPKCISETQEDRVMSKNNNLVQISGLKREIEYQKGLVGTIRRNVLRSSLCEWDMGSGTAHEAARQLSEDKTAAQLKKAPYIHPDTGNYLLLANDFDNHSYRPTKPFSKEYLISIHQDATDPRLGVGHTKNHLPWALASLPTLFGSSEAKLAGISRASLFMSLAYLIQRSLELIDLGHCRDMIARAASMTYDAPYRDWNPLDRLCFMWVSSKPPYKGSDRLFPGDDDLKRWKDLEKIFRPQKCFDMLYSLTSVGVGEFLEEKAGYQVLSLGVFTTQMRGVEFPIGDVDEDFELFYFQKYYEKQLQETLVRKIKAGNGAVVEGDVTFVDEIDDLCSP</sequence>
<reference evidence="1 2" key="1">
    <citation type="submission" date="2016-03" db="EMBL/GenBank/DDBJ databases">
        <authorList>
            <person name="Ploux O."/>
        </authorList>
    </citation>
    <scope>NUCLEOTIDE SEQUENCE [LARGE SCALE GENOMIC DNA]</scope>
    <source>
        <strain evidence="1 2">UAMH 11012</strain>
    </source>
</reference>
<evidence type="ECO:0000313" key="1">
    <source>
        <dbReference type="EMBL" id="CZR66377.1"/>
    </source>
</evidence>